<dbReference type="PROSITE" id="PS51873">
    <property type="entry name" value="TRIAD"/>
    <property type="match status" value="1"/>
</dbReference>
<evidence type="ECO:0000256" key="3">
    <source>
        <dbReference type="ARBA" id="ARBA00022679"/>
    </source>
</evidence>
<dbReference type="GO" id="GO:0016567">
    <property type="term" value="P:protein ubiquitination"/>
    <property type="evidence" value="ECO:0007669"/>
    <property type="project" value="InterPro"/>
</dbReference>
<evidence type="ECO:0000256" key="2">
    <source>
        <dbReference type="ARBA" id="ARBA00012251"/>
    </source>
</evidence>
<comment type="caution">
    <text evidence="10">The sequence shown here is derived from an EMBL/GenBank/DDBJ whole genome shotgun (WGS) entry which is preliminary data.</text>
</comment>
<dbReference type="Pfam" id="PF01485">
    <property type="entry name" value="IBR"/>
    <property type="match status" value="1"/>
</dbReference>
<accession>A0AA39XRZ2</accession>
<dbReference type="AlphaFoldDB" id="A0AA39XRZ2"/>
<dbReference type="EC" id="2.3.2.31" evidence="2"/>
<dbReference type="PANTHER" id="PTHR11685">
    <property type="entry name" value="RBR FAMILY RING FINGER AND IBR DOMAIN-CONTAINING"/>
    <property type="match status" value="1"/>
</dbReference>
<dbReference type="InterPro" id="IPR031127">
    <property type="entry name" value="E3_UB_ligase_RBR"/>
</dbReference>
<evidence type="ECO:0000259" key="9">
    <source>
        <dbReference type="PROSITE" id="PS51873"/>
    </source>
</evidence>
<evidence type="ECO:0000256" key="8">
    <source>
        <dbReference type="ARBA" id="ARBA00022833"/>
    </source>
</evidence>
<dbReference type="GO" id="GO:0008270">
    <property type="term" value="F:zinc ion binding"/>
    <property type="evidence" value="ECO:0007669"/>
    <property type="project" value="UniProtKB-KW"/>
</dbReference>
<organism evidence="10 11">
    <name type="scientific">Cercophora newfieldiana</name>
    <dbReference type="NCBI Taxonomy" id="92897"/>
    <lineage>
        <taxon>Eukaryota</taxon>
        <taxon>Fungi</taxon>
        <taxon>Dikarya</taxon>
        <taxon>Ascomycota</taxon>
        <taxon>Pezizomycotina</taxon>
        <taxon>Sordariomycetes</taxon>
        <taxon>Sordariomycetidae</taxon>
        <taxon>Sordariales</taxon>
        <taxon>Lasiosphaeriaceae</taxon>
        <taxon>Cercophora</taxon>
    </lineage>
</organism>
<reference evidence="10" key="1">
    <citation type="submission" date="2023-06" db="EMBL/GenBank/DDBJ databases">
        <title>Genome-scale phylogeny and comparative genomics of the fungal order Sordariales.</title>
        <authorList>
            <consortium name="Lawrence Berkeley National Laboratory"/>
            <person name="Hensen N."/>
            <person name="Bonometti L."/>
            <person name="Westerberg I."/>
            <person name="Brannstrom I.O."/>
            <person name="Guillou S."/>
            <person name="Cros-Aarteil S."/>
            <person name="Calhoun S."/>
            <person name="Haridas S."/>
            <person name="Kuo A."/>
            <person name="Mondo S."/>
            <person name="Pangilinan J."/>
            <person name="Riley R."/>
            <person name="Labutti K."/>
            <person name="Andreopoulos B."/>
            <person name="Lipzen A."/>
            <person name="Chen C."/>
            <person name="Yanf M."/>
            <person name="Daum C."/>
            <person name="Ng V."/>
            <person name="Clum A."/>
            <person name="Steindorff A."/>
            <person name="Ohm R."/>
            <person name="Martin F."/>
            <person name="Silar P."/>
            <person name="Natvig D."/>
            <person name="Lalanne C."/>
            <person name="Gautier V."/>
            <person name="Ament-Velasquez S.L."/>
            <person name="Kruys A."/>
            <person name="Hutchinson M.I."/>
            <person name="Powell A.J."/>
            <person name="Barry K."/>
            <person name="Miller A.N."/>
            <person name="Grigoriev I.V."/>
            <person name="Debuchy R."/>
            <person name="Gladieux P."/>
            <person name="Thoren M.H."/>
            <person name="Johannesson H."/>
        </authorList>
    </citation>
    <scope>NUCLEOTIDE SEQUENCE</scope>
    <source>
        <strain evidence="10">SMH2532-1</strain>
    </source>
</reference>
<dbReference type="InterPro" id="IPR044066">
    <property type="entry name" value="TRIAD_supradom"/>
</dbReference>
<evidence type="ECO:0000313" key="11">
    <source>
        <dbReference type="Proteomes" id="UP001174936"/>
    </source>
</evidence>
<dbReference type="SUPFAM" id="SSF57850">
    <property type="entry name" value="RING/U-box"/>
    <property type="match status" value="2"/>
</dbReference>
<protein>
    <recommendedName>
        <fullName evidence="2">RBR-type E3 ubiquitin transferase</fullName>
        <ecNumber evidence="2">2.3.2.31</ecNumber>
    </recommendedName>
</protein>
<evidence type="ECO:0000256" key="7">
    <source>
        <dbReference type="ARBA" id="ARBA00022786"/>
    </source>
</evidence>
<evidence type="ECO:0000256" key="1">
    <source>
        <dbReference type="ARBA" id="ARBA00001798"/>
    </source>
</evidence>
<dbReference type="InterPro" id="IPR002867">
    <property type="entry name" value="IBR_dom"/>
</dbReference>
<dbReference type="Gene3D" id="1.20.120.1750">
    <property type="match status" value="1"/>
</dbReference>
<evidence type="ECO:0000256" key="4">
    <source>
        <dbReference type="ARBA" id="ARBA00022723"/>
    </source>
</evidence>
<name>A0AA39XRZ2_9PEZI</name>
<keyword evidence="8" id="KW-0862">Zinc</keyword>
<dbReference type="Proteomes" id="UP001174936">
    <property type="component" value="Unassembled WGS sequence"/>
</dbReference>
<feature type="domain" description="RING-type" evidence="9">
    <location>
        <begin position="30"/>
        <end position="227"/>
    </location>
</feature>
<keyword evidence="5" id="KW-0677">Repeat</keyword>
<keyword evidence="3" id="KW-0808">Transferase</keyword>
<dbReference type="Gene3D" id="3.30.40.10">
    <property type="entry name" value="Zinc/RING finger domain, C3HC4 (zinc finger)"/>
    <property type="match status" value="1"/>
</dbReference>
<keyword evidence="6" id="KW-0863">Zinc-finger</keyword>
<comment type="catalytic activity">
    <reaction evidence="1">
        <text>[E2 ubiquitin-conjugating enzyme]-S-ubiquitinyl-L-cysteine + [acceptor protein]-L-lysine = [E2 ubiquitin-conjugating enzyme]-L-cysteine + [acceptor protein]-N(6)-ubiquitinyl-L-lysine.</text>
        <dbReference type="EC" id="2.3.2.31"/>
    </reaction>
</comment>
<dbReference type="GO" id="GO:0061630">
    <property type="term" value="F:ubiquitin protein ligase activity"/>
    <property type="evidence" value="ECO:0007669"/>
    <property type="project" value="UniProtKB-EC"/>
</dbReference>
<dbReference type="SMART" id="SM00647">
    <property type="entry name" value="IBR"/>
    <property type="match status" value="1"/>
</dbReference>
<evidence type="ECO:0000313" key="10">
    <source>
        <dbReference type="EMBL" id="KAK0639136.1"/>
    </source>
</evidence>
<dbReference type="EMBL" id="JAULSV010000007">
    <property type="protein sequence ID" value="KAK0639136.1"/>
    <property type="molecule type" value="Genomic_DNA"/>
</dbReference>
<keyword evidence="11" id="KW-1185">Reference proteome</keyword>
<keyword evidence="4" id="KW-0479">Metal-binding</keyword>
<proteinExistence type="predicted"/>
<evidence type="ECO:0000256" key="6">
    <source>
        <dbReference type="ARBA" id="ARBA00022771"/>
    </source>
</evidence>
<sequence length="227" mass="25376">MFGQRYRPDSTKDALTTTNRRLKLQLSPNGSQNCVVCTDTKKASEFPASTITKSCEHPPMTCLDCIAVSIRITLKSRQWKDLSCTECNERLGFEDVQRYADEKTFKSYETISIRAVVSESPDFAWCVHGCGDGQLHEAGAAQPVVTCRTCGKQSCFRHKVAWHETLSCAEYDAFLKDPKGFRGANLAMEAAAWKKQEEEEKATALMVSKTTKPCPDCKTPIEKSQGW</sequence>
<keyword evidence="7" id="KW-0833">Ubl conjugation pathway</keyword>
<dbReference type="CDD" id="cd20335">
    <property type="entry name" value="BRcat_RBR"/>
    <property type="match status" value="1"/>
</dbReference>
<dbReference type="InterPro" id="IPR013083">
    <property type="entry name" value="Znf_RING/FYVE/PHD"/>
</dbReference>
<gene>
    <name evidence="10" type="ORF">B0T16DRAFT_338565</name>
</gene>
<evidence type="ECO:0000256" key="5">
    <source>
        <dbReference type="ARBA" id="ARBA00022737"/>
    </source>
</evidence>